<proteinExistence type="inferred from homology"/>
<name>A0A0M2PZQ4_PROHO</name>
<evidence type="ECO:0000256" key="4">
    <source>
        <dbReference type="ARBA" id="ARBA00022692"/>
    </source>
</evidence>
<gene>
    <name evidence="12" type="ORF">PROH_10760</name>
</gene>
<dbReference type="OrthoDB" id="9785627at2"/>
<organism evidence="12 13">
    <name type="scientific">Prochlorothrix hollandica PCC 9006 = CALU 1027</name>
    <dbReference type="NCBI Taxonomy" id="317619"/>
    <lineage>
        <taxon>Bacteria</taxon>
        <taxon>Bacillati</taxon>
        <taxon>Cyanobacteriota</taxon>
        <taxon>Cyanophyceae</taxon>
        <taxon>Prochlorotrichales</taxon>
        <taxon>Prochlorotrichaceae</taxon>
        <taxon>Prochlorothrix</taxon>
    </lineage>
</organism>
<dbReference type="AlphaFoldDB" id="A0A0M2PZQ4"/>
<dbReference type="RefSeq" id="WP_017711532.1">
    <property type="nucleotide sequence ID" value="NZ_KB235933.1"/>
</dbReference>
<evidence type="ECO:0000256" key="3">
    <source>
        <dbReference type="ARBA" id="ARBA00022475"/>
    </source>
</evidence>
<evidence type="ECO:0000256" key="6">
    <source>
        <dbReference type="ARBA" id="ARBA00022989"/>
    </source>
</evidence>
<evidence type="ECO:0000259" key="11">
    <source>
        <dbReference type="Pfam" id="PF01618"/>
    </source>
</evidence>
<evidence type="ECO:0000256" key="7">
    <source>
        <dbReference type="ARBA" id="ARBA00023136"/>
    </source>
</evidence>
<keyword evidence="6 10" id="KW-1133">Transmembrane helix</keyword>
<evidence type="ECO:0000256" key="9">
    <source>
        <dbReference type="SAM" id="MobiDB-lite"/>
    </source>
</evidence>
<feature type="transmembrane region" description="Helical" evidence="10">
    <location>
        <begin position="158"/>
        <end position="179"/>
    </location>
</feature>
<dbReference type="eggNOG" id="COG0811">
    <property type="taxonomic scope" value="Bacteria"/>
</dbReference>
<evidence type="ECO:0000313" key="13">
    <source>
        <dbReference type="Proteomes" id="UP000034681"/>
    </source>
</evidence>
<evidence type="ECO:0000256" key="2">
    <source>
        <dbReference type="ARBA" id="ARBA00022448"/>
    </source>
</evidence>
<dbReference type="Proteomes" id="UP000034681">
    <property type="component" value="Unassembled WGS sequence"/>
</dbReference>
<dbReference type="PANTHER" id="PTHR30625">
    <property type="entry name" value="PROTEIN TOLQ"/>
    <property type="match status" value="1"/>
</dbReference>
<sequence>MNLIDLFQKGGIAILFLAGLSILALSVTIERLWFWSRVLTREKQIVKQVLEAACYDWGEAMNVARRHNRQPIGRFLYAPLRLTNPAPEVFCLALEASADEELMAMRRGEKILEGVITLAPLLGLLGTVLGLMRSLGNIRLGDLGTASTAGVTLGIRDALLSTAVGLIVAIISSLFYRLFRIFLETQVKIFRRSGSELELLYRQAWAMTYAPEPTAIVARNAVGSDSQTSGDSDDSLPAIPPPSFIPPYDSPFDPSSDNPLPL</sequence>
<evidence type="ECO:0000313" key="12">
    <source>
        <dbReference type="EMBL" id="KKJ00184.1"/>
    </source>
</evidence>
<evidence type="ECO:0000256" key="1">
    <source>
        <dbReference type="ARBA" id="ARBA00004651"/>
    </source>
</evidence>
<keyword evidence="2 8" id="KW-0813">Transport</keyword>
<dbReference type="InterPro" id="IPR002898">
    <property type="entry name" value="MotA_ExbB_proton_chnl"/>
</dbReference>
<dbReference type="InterPro" id="IPR050790">
    <property type="entry name" value="ExbB/TolQ_transport"/>
</dbReference>
<keyword evidence="13" id="KW-1185">Reference proteome</keyword>
<keyword evidence="7 10" id="KW-0472">Membrane</keyword>
<dbReference type="GO" id="GO:0017038">
    <property type="term" value="P:protein import"/>
    <property type="evidence" value="ECO:0007669"/>
    <property type="project" value="TreeGrafter"/>
</dbReference>
<accession>A0A0M2PZQ4</accession>
<dbReference type="STRING" id="317619.GCA_000332315_00920"/>
<feature type="compositionally biased region" description="Pro residues" evidence="9">
    <location>
        <begin position="238"/>
        <end position="249"/>
    </location>
</feature>
<evidence type="ECO:0000256" key="5">
    <source>
        <dbReference type="ARBA" id="ARBA00022927"/>
    </source>
</evidence>
<feature type="transmembrane region" description="Helical" evidence="10">
    <location>
        <begin position="111"/>
        <end position="132"/>
    </location>
</feature>
<keyword evidence="5 8" id="KW-0653">Protein transport</keyword>
<dbReference type="EMBL" id="AJTX02000004">
    <property type="protein sequence ID" value="KKJ00184.1"/>
    <property type="molecule type" value="Genomic_DNA"/>
</dbReference>
<keyword evidence="3" id="KW-1003">Cell membrane</keyword>
<comment type="caution">
    <text evidence="12">The sequence shown here is derived from an EMBL/GenBank/DDBJ whole genome shotgun (WGS) entry which is preliminary data.</text>
</comment>
<evidence type="ECO:0000256" key="8">
    <source>
        <dbReference type="RuleBase" id="RU004057"/>
    </source>
</evidence>
<dbReference type="GO" id="GO:0005886">
    <property type="term" value="C:plasma membrane"/>
    <property type="evidence" value="ECO:0007669"/>
    <property type="project" value="UniProtKB-SubCell"/>
</dbReference>
<feature type="compositionally biased region" description="Low complexity" evidence="9">
    <location>
        <begin position="250"/>
        <end position="262"/>
    </location>
</feature>
<comment type="similarity">
    <text evidence="8">Belongs to the exbB/tolQ family.</text>
</comment>
<dbReference type="Pfam" id="PF01618">
    <property type="entry name" value="MotA_ExbB"/>
    <property type="match status" value="1"/>
</dbReference>
<reference evidence="12" key="1">
    <citation type="submission" date="2012-04" db="EMBL/GenBank/DDBJ databases">
        <authorList>
            <person name="Borisov I.G."/>
            <person name="Ivanikova N.V."/>
            <person name="Pinevich A.V."/>
        </authorList>
    </citation>
    <scope>NUCLEOTIDE SEQUENCE</scope>
    <source>
        <strain evidence="12">CALU 1027</strain>
    </source>
</reference>
<comment type="subcellular location">
    <subcellularLocation>
        <location evidence="1">Cell membrane</location>
        <topology evidence="1">Multi-pass membrane protein</topology>
    </subcellularLocation>
    <subcellularLocation>
        <location evidence="8">Membrane</location>
        <topology evidence="8">Multi-pass membrane protein</topology>
    </subcellularLocation>
</comment>
<feature type="transmembrane region" description="Helical" evidence="10">
    <location>
        <begin position="12"/>
        <end position="34"/>
    </location>
</feature>
<keyword evidence="4 10" id="KW-0812">Transmembrane</keyword>
<dbReference type="PANTHER" id="PTHR30625:SF15">
    <property type="entry name" value="BIOPOLYMER TRANSPORT PROTEIN EXBB"/>
    <property type="match status" value="1"/>
</dbReference>
<feature type="domain" description="MotA/TolQ/ExbB proton channel" evidence="11">
    <location>
        <begin position="69"/>
        <end position="190"/>
    </location>
</feature>
<protein>
    <submittedName>
        <fullName evidence="12">Biopolymer transporter ExbB</fullName>
    </submittedName>
</protein>
<evidence type="ECO:0000256" key="10">
    <source>
        <dbReference type="SAM" id="Phobius"/>
    </source>
</evidence>
<feature type="region of interest" description="Disordered" evidence="9">
    <location>
        <begin position="221"/>
        <end position="262"/>
    </location>
</feature>